<keyword evidence="3" id="KW-0949">S-adenosyl-L-methionine</keyword>
<dbReference type="InterPro" id="IPR001678">
    <property type="entry name" value="MeTrfase_RsmB-F_NOP2_dom"/>
</dbReference>
<dbReference type="GO" id="GO:0001510">
    <property type="term" value="P:RNA methylation"/>
    <property type="evidence" value="ECO:0007669"/>
    <property type="project" value="InterPro"/>
</dbReference>
<protein>
    <submittedName>
        <fullName evidence="7">Unannotated protein</fullName>
    </submittedName>
</protein>
<name>A0A6J5ZUE1_9ZZZZ</name>
<evidence type="ECO:0000256" key="3">
    <source>
        <dbReference type="ARBA" id="ARBA00022691"/>
    </source>
</evidence>
<dbReference type="Gene3D" id="1.10.940.10">
    <property type="entry name" value="NusB-like"/>
    <property type="match status" value="1"/>
</dbReference>
<dbReference type="EMBL" id="CAFBQG010000147">
    <property type="protein sequence ID" value="CAB5052572.1"/>
    <property type="molecule type" value="Genomic_DNA"/>
</dbReference>
<dbReference type="InterPro" id="IPR049560">
    <property type="entry name" value="MeTrfase_RsmB-F_NOP2_cat"/>
</dbReference>
<dbReference type="SUPFAM" id="SSF48013">
    <property type="entry name" value="NusB-like"/>
    <property type="match status" value="1"/>
</dbReference>
<evidence type="ECO:0000313" key="11">
    <source>
        <dbReference type="EMBL" id="CAB5020673.1"/>
    </source>
</evidence>
<proteinExistence type="predicted"/>
<dbReference type="Pfam" id="PF01029">
    <property type="entry name" value="NusB"/>
    <property type="match status" value="1"/>
</dbReference>
<keyword evidence="2" id="KW-0808">Transferase</keyword>
<dbReference type="PANTHER" id="PTHR22807">
    <property type="entry name" value="NOP2 YEAST -RELATED NOL1/NOP2/FMU SUN DOMAIN-CONTAINING"/>
    <property type="match status" value="1"/>
</dbReference>
<evidence type="ECO:0000313" key="7">
    <source>
        <dbReference type="EMBL" id="CAB4344400.1"/>
    </source>
</evidence>
<feature type="domain" description="SAM-dependent MTase RsmB/NOP-type" evidence="5">
    <location>
        <begin position="176"/>
        <end position="455"/>
    </location>
</feature>
<dbReference type="EMBL" id="CAESAI010000022">
    <property type="protein sequence ID" value="CAB4340693.1"/>
    <property type="molecule type" value="Genomic_DNA"/>
</dbReference>
<evidence type="ECO:0000256" key="2">
    <source>
        <dbReference type="ARBA" id="ARBA00022679"/>
    </source>
</evidence>
<dbReference type="EMBL" id="CAFBPK010000013">
    <property type="protein sequence ID" value="CAB5020673.1"/>
    <property type="molecule type" value="Genomic_DNA"/>
</dbReference>
<dbReference type="EMBL" id="CAFAAO010000001">
    <property type="protein sequence ID" value="CAB4793701.1"/>
    <property type="molecule type" value="Genomic_DNA"/>
</dbReference>
<evidence type="ECO:0000256" key="4">
    <source>
        <dbReference type="ARBA" id="ARBA00022884"/>
    </source>
</evidence>
<accession>A0A6J5ZUE1</accession>
<gene>
    <name evidence="8" type="ORF">UFOPK2824_00433</name>
    <name evidence="9" type="ORF">UFOPK3037_00123</name>
    <name evidence="10" type="ORF">UFOPK3278_01419</name>
    <name evidence="6" type="ORF">UFOPK3406_00970</name>
    <name evidence="7" type="ORF">UFOPK3925_01369</name>
    <name evidence="11" type="ORF">UFOPK4097_00916</name>
    <name evidence="12" type="ORF">UFOPK4301_01075</name>
</gene>
<keyword evidence="1" id="KW-0489">Methyltransferase</keyword>
<evidence type="ECO:0000313" key="8">
    <source>
        <dbReference type="EMBL" id="CAB4745828.1"/>
    </source>
</evidence>
<keyword evidence="4" id="KW-0694">RNA-binding</keyword>
<dbReference type="GO" id="GO:0006355">
    <property type="term" value="P:regulation of DNA-templated transcription"/>
    <property type="evidence" value="ECO:0007669"/>
    <property type="project" value="InterPro"/>
</dbReference>
<dbReference type="InterPro" id="IPR023267">
    <property type="entry name" value="RCMT"/>
</dbReference>
<evidence type="ECO:0000313" key="6">
    <source>
        <dbReference type="EMBL" id="CAB4340693.1"/>
    </source>
</evidence>
<evidence type="ECO:0000313" key="9">
    <source>
        <dbReference type="EMBL" id="CAB4793701.1"/>
    </source>
</evidence>
<dbReference type="AlphaFoldDB" id="A0A6J5ZUE1"/>
<evidence type="ECO:0000259" key="5">
    <source>
        <dbReference type="PROSITE" id="PS51686"/>
    </source>
</evidence>
<dbReference type="GO" id="GO:0008173">
    <property type="term" value="F:RNA methyltransferase activity"/>
    <property type="evidence" value="ECO:0007669"/>
    <property type="project" value="InterPro"/>
</dbReference>
<dbReference type="EMBL" id="CAESAD010000013">
    <property type="protein sequence ID" value="CAB4344400.1"/>
    <property type="molecule type" value="Genomic_DNA"/>
</dbReference>
<dbReference type="Pfam" id="PF01189">
    <property type="entry name" value="Methyltr_RsmB-F"/>
    <property type="match status" value="1"/>
</dbReference>
<reference evidence="7" key="1">
    <citation type="submission" date="2020-05" db="EMBL/GenBank/DDBJ databases">
        <authorList>
            <person name="Chiriac C."/>
            <person name="Salcher M."/>
            <person name="Ghai R."/>
            <person name="Kavagutti S V."/>
        </authorList>
    </citation>
    <scope>NUCLEOTIDE SEQUENCE</scope>
</reference>
<organism evidence="7">
    <name type="scientific">freshwater metagenome</name>
    <dbReference type="NCBI Taxonomy" id="449393"/>
    <lineage>
        <taxon>unclassified sequences</taxon>
        <taxon>metagenomes</taxon>
        <taxon>ecological metagenomes</taxon>
    </lineage>
</organism>
<dbReference type="EMBL" id="CAFBIX010000099">
    <property type="protein sequence ID" value="CAB4851193.1"/>
    <property type="molecule type" value="Genomic_DNA"/>
</dbReference>
<dbReference type="PRINTS" id="PR02008">
    <property type="entry name" value="RCMTFAMILY"/>
</dbReference>
<dbReference type="PROSITE" id="PS51686">
    <property type="entry name" value="SAM_MT_RSMB_NOP"/>
    <property type="match status" value="1"/>
</dbReference>
<dbReference type="GO" id="GO:0003723">
    <property type="term" value="F:RNA binding"/>
    <property type="evidence" value="ECO:0007669"/>
    <property type="project" value="UniProtKB-KW"/>
</dbReference>
<dbReference type="Gene3D" id="3.40.50.150">
    <property type="entry name" value="Vaccinia Virus protein VP39"/>
    <property type="match status" value="1"/>
</dbReference>
<dbReference type="InterPro" id="IPR006027">
    <property type="entry name" value="NusB_RsmB_TIM44"/>
</dbReference>
<evidence type="ECO:0000256" key="1">
    <source>
        <dbReference type="ARBA" id="ARBA00022603"/>
    </source>
</evidence>
<dbReference type="InterPro" id="IPR029063">
    <property type="entry name" value="SAM-dependent_MTases_sf"/>
</dbReference>
<evidence type="ECO:0000313" key="12">
    <source>
        <dbReference type="EMBL" id="CAB5052572.1"/>
    </source>
</evidence>
<dbReference type="EMBL" id="CAEZZD010000045">
    <property type="protein sequence ID" value="CAB4745828.1"/>
    <property type="molecule type" value="Genomic_DNA"/>
</dbReference>
<dbReference type="SUPFAM" id="SSF53335">
    <property type="entry name" value="S-adenosyl-L-methionine-dependent methyltransferases"/>
    <property type="match status" value="1"/>
</dbReference>
<evidence type="ECO:0000313" key="10">
    <source>
        <dbReference type="EMBL" id="CAB4851193.1"/>
    </source>
</evidence>
<sequence length="456" mass="49184">MKQSGTTRRVAYNVLQAVHEKDAYSNLVLPAALDDLGVSARDAGLATEITYGTLRRQGTLDAVIDACASRTDSMDSSVRDVLRVGAYQLLFMRIPSHAAVDETVTLAREVAGMGASKFVNAVLRKISAKSWDEWLAELSEGKTPVEVLALEYSYPVWVIRSLADAYKCDLTSIREILAAGNEPAPVSLVAKPGQATVEELLDLPHVSPGIWSPLAATMLRPSGPDEKWSTRPGDIEAVRDNRIGVQDEGSQLVALALANVEIQGPQSHWLDMCAGPGGKAAILAGLADAAGADFTALEPIAARAHLVSNSLWNAPGDLKVLVMDAREFESDVEYDRILVDAPCTGLGALRRRPEARWRRQPSDVPPLTALQQELLTKASELVRVGGVVGYVTCSPHLAETDSIVANFLKRNPNFEALDVSPVLPQLKLPTGSLSLRLRPDVHHTDGMFLALLRRTA</sequence>
<dbReference type="InterPro" id="IPR035926">
    <property type="entry name" value="NusB-like_sf"/>
</dbReference>
<dbReference type="PANTHER" id="PTHR22807:SF53">
    <property type="entry name" value="RIBOSOMAL RNA SMALL SUBUNIT METHYLTRANSFERASE B-RELATED"/>
    <property type="match status" value="1"/>
</dbReference>